<dbReference type="SUPFAM" id="SSF53850">
    <property type="entry name" value="Periplasmic binding protein-like II"/>
    <property type="match status" value="1"/>
</dbReference>
<keyword evidence="5 6" id="KW-0449">Lipoprotein</keyword>
<keyword evidence="3" id="KW-0472">Membrane</keyword>
<dbReference type="PIRSF" id="PIRSF002854">
    <property type="entry name" value="MetQ"/>
    <property type="match status" value="1"/>
</dbReference>
<evidence type="ECO:0000256" key="7">
    <source>
        <dbReference type="PIRSR" id="PIRSR002854-1"/>
    </source>
</evidence>
<comment type="similarity">
    <text evidence="6">Belongs to the nlpA lipoprotein family.</text>
</comment>
<dbReference type="PANTHER" id="PTHR30429">
    <property type="entry name" value="D-METHIONINE-BINDING LIPOPROTEIN METQ"/>
    <property type="match status" value="1"/>
</dbReference>
<dbReference type="STRING" id="1069536.SINU_00455"/>
<evidence type="ECO:0000256" key="3">
    <source>
        <dbReference type="ARBA" id="ARBA00023136"/>
    </source>
</evidence>
<proteinExistence type="inferred from homology"/>
<keyword evidence="2" id="KW-0732">Signal</keyword>
<evidence type="ECO:0000313" key="9">
    <source>
        <dbReference type="Proteomes" id="UP000035553"/>
    </source>
</evidence>
<keyword evidence="8" id="KW-0223">Dioxygenase</keyword>
<comment type="subcellular location">
    <subcellularLocation>
        <location evidence="1">Membrane</location>
        <topology evidence="1">Lipid-anchor</topology>
    </subcellularLocation>
</comment>
<evidence type="ECO:0000256" key="1">
    <source>
        <dbReference type="ARBA" id="ARBA00004635"/>
    </source>
</evidence>
<protein>
    <recommendedName>
        <fullName evidence="6">Lipoprotein</fullName>
    </recommendedName>
</protein>
<keyword evidence="9" id="KW-1185">Reference proteome</keyword>
<evidence type="ECO:0000256" key="5">
    <source>
        <dbReference type="ARBA" id="ARBA00023288"/>
    </source>
</evidence>
<dbReference type="RefSeq" id="WP_010026834.1">
    <property type="nucleotide sequence ID" value="NZ_AFVQ02000006.1"/>
</dbReference>
<evidence type="ECO:0000313" key="8">
    <source>
        <dbReference type="EMBL" id="KLI03866.1"/>
    </source>
</evidence>
<dbReference type="EMBL" id="AFVQ02000006">
    <property type="protein sequence ID" value="KLI03866.1"/>
    <property type="molecule type" value="Genomic_DNA"/>
</dbReference>
<sequence length="272" mass="30010">MKRHVKPVFIGLILILIFALSACGSSTSGSLSTKELTIGVTGGPHEQIMEQVAKLAKKDGLTIHLKVFNDYNQPNTALDGGDLDASSYETLPFLKAQVKDRGYKITDVFKTVALPMGIYSNKIKNLKDLKKGDKIAIPNDPSSQPRSLTLLEKTGVIKMKPGTQRSGSTRDIVSNPKKIQFVAMDPAQITSHLDEVTAAAINSNFAMGAGLTILDDSIDHESLTHNRYPNYFVVRNENKNDEVVKQIKKYYHSDEIKAYIKKTFKGSVVPSW</sequence>
<comment type="caution">
    <text evidence="8">The sequence shown here is derived from an EMBL/GenBank/DDBJ whole genome shotgun (WGS) entry which is preliminary data.</text>
</comment>
<dbReference type="Proteomes" id="UP000035553">
    <property type="component" value="Unassembled WGS sequence"/>
</dbReference>
<dbReference type="Pfam" id="PF03180">
    <property type="entry name" value="Lipoprotein_9"/>
    <property type="match status" value="1"/>
</dbReference>
<accession>A0A0U1QT38</accession>
<gene>
    <name evidence="8" type="ORF">SINU_00455</name>
</gene>
<evidence type="ECO:0000256" key="4">
    <source>
        <dbReference type="ARBA" id="ARBA00023139"/>
    </source>
</evidence>
<keyword evidence="4" id="KW-0564">Palmitate</keyword>
<dbReference type="GO" id="GO:0016020">
    <property type="term" value="C:membrane"/>
    <property type="evidence" value="ECO:0007669"/>
    <property type="project" value="UniProtKB-SubCell"/>
</dbReference>
<organism evidence="8 9">
    <name type="scientific">Sporolactobacillus inulinus CASD</name>
    <dbReference type="NCBI Taxonomy" id="1069536"/>
    <lineage>
        <taxon>Bacteria</taxon>
        <taxon>Bacillati</taxon>
        <taxon>Bacillota</taxon>
        <taxon>Bacilli</taxon>
        <taxon>Bacillales</taxon>
        <taxon>Sporolactobacillaceae</taxon>
        <taxon>Sporolactobacillus</taxon>
    </lineage>
</organism>
<keyword evidence="8" id="KW-0560">Oxidoreductase</keyword>
<evidence type="ECO:0000256" key="6">
    <source>
        <dbReference type="PIRNR" id="PIRNR002854"/>
    </source>
</evidence>
<dbReference type="PANTHER" id="PTHR30429:SF1">
    <property type="entry name" value="D-METHIONINE-BINDING LIPOPROTEIN METQ-RELATED"/>
    <property type="match status" value="1"/>
</dbReference>
<dbReference type="Gene3D" id="3.40.190.10">
    <property type="entry name" value="Periplasmic binding protein-like II"/>
    <property type="match status" value="2"/>
</dbReference>
<name>A0A0U1QT38_9BACL</name>
<dbReference type="CDD" id="cd13598">
    <property type="entry name" value="PBP2_lipoprotein_IlpA_like"/>
    <property type="match status" value="1"/>
</dbReference>
<dbReference type="InterPro" id="IPR004872">
    <property type="entry name" value="Lipoprotein_NlpA"/>
</dbReference>
<dbReference type="AlphaFoldDB" id="A0A0U1QT38"/>
<reference evidence="8 9" key="1">
    <citation type="journal article" date="2011" name="J. Bacteriol.">
        <title>Draft genome sequence of Sporolactobacillus inulinus strain CASD, an efficient D-lactic acid-producing bacterium with high-concentration lactate tolerance capability.</title>
        <authorList>
            <person name="Yu B."/>
            <person name="Su F."/>
            <person name="Wang L."/>
            <person name="Xu K."/>
            <person name="Zhao B."/>
            <person name="Xu P."/>
        </authorList>
    </citation>
    <scope>NUCLEOTIDE SEQUENCE [LARGE SCALE GENOMIC DNA]</scope>
    <source>
        <strain evidence="8 9">CASD</strain>
    </source>
</reference>
<feature type="lipid moiety-binding region" description="S-diacylglycerol cysteine" evidence="7">
    <location>
        <position position="23"/>
    </location>
</feature>
<dbReference type="OrthoDB" id="9812878at2"/>
<dbReference type="GO" id="GO:0051213">
    <property type="term" value="F:dioxygenase activity"/>
    <property type="evidence" value="ECO:0007669"/>
    <property type="project" value="UniProtKB-KW"/>
</dbReference>
<dbReference type="PROSITE" id="PS51257">
    <property type="entry name" value="PROKAR_LIPOPROTEIN"/>
    <property type="match status" value="1"/>
</dbReference>
<evidence type="ECO:0000256" key="2">
    <source>
        <dbReference type="ARBA" id="ARBA00022729"/>
    </source>
</evidence>